<evidence type="ECO:0000313" key="3">
    <source>
        <dbReference type="EMBL" id="EFC43385.1"/>
    </source>
</evidence>
<dbReference type="EMBL" id="GG738874">
    <property type="protein sequence ID" value="EFC43385.1"/>
    <property type="molecule type" value="Genomic_DNA"/>
</dbReference>
<dbReference type="GeneID" id="8861982"/>
<sequence>MQSISPTTVTSPTSTVRIIGNVSELDEDSIGENRRSELERRSILSSQKKKRRGSASATNKQVNVKASADESLELFVKNSKKYLKNDDHSLPINFREVDRQWRGVEEKHQSISKKYEVDGVSTTLKAIKEHLDSENQGEVTKSSIPLRVRHRFWKDLSHLDDCNTRFVLIEKNLVRAEKQKKDLRKEEEQQIAVGYRFRMFGKAKLYKPKITSGAGLLLPSPVAALRGVKKTPEKSTRTIPVLEMSESVIDLPYDLSLGEYLAYVREKKNEELAALSSDPPSTDRSEVASPKTPVQDPGSATGTPRSKLTKRKTEPKIIEKPDMCSKQPSLFDQVVNIDIKTREQIEKEVSKKHKENMRRYGHNGHSQTHDMSLSQIPSVFQSLSSMNNRLNTNSREFPPLSITPDEDMLKRKRSELGFLKNTNISQLDPHHPLFYVFRMRLVNYSTSEYKLLKSRFNISISQLRSPHYIHIDTFNSNLFVTLYNQPVNELGYIVPEYHSDDCIFACVECLPWLNESTVKSVLNQHLRITIHDCQDLSFPVFDFIVSFSENERLFIVSHHLTDAPHAHQPSENNQMYSEREAKYEFLKKPKFQPKQDMAEHLQYHDQPRQFLFVTFGDKDSPSSNRFDLKYTPTINLVPYSRKSYLSNRIVSPTRSIFRSPEKKKEIVADISFDDTELMNLESSPIPYKDVQEETLSSVATEMDNHIKLPKSRDTKRYYDFSKSKKAIPYVSSYKPSDAELVAPDNPSIKTANVPTMFYSHETNKTVMLTSGKDKNVKVILPAKRIPHNALPVVDARAPLPKPIRFGALDNTQKILREQRLIFKEQQKCGALGMIDFNNFDEIRKGAPSTDLVLVGDKKLSVALEH</sequence>
<protein>
    <submittedName>
        <fullName evidence="3">Predicted protein</fullName>
    </submittedName>
</protein>
<reference evidence="3 4" key="1">
    <citation type="journal article" date="2010" name="Cell">
        <title>The genome of Naegleria gruberi illuminates early eukaryotic versatility.</title>
        <authorList>
            <person name="Fritz-Laylin L.K."/>
            <person name="Prochnik S.E."/>
            <person name="Ginger M.L."/>
            <person name="Dacks J.B."/>
            <person name="Carpenter M.L."/>
            <person name="Field M.C."/>
            <person name="Kuo A."/>
            <person name="Paredez A."/>
            <person name="Chapman J."/>
            <person name="Pham J."/>
            <person name="Shu S."/>
            <person name="Neupane R."/>
            <person name="Cipriano M."/>
            <person name="Mancuso J."/>
            <person name="Tu H."/>
            <person name="Salamov A."/>
            <person name="Lindquist E."/>
            <person name="Shapiro H."/>
            <person name="Lucas S."/>
            <person name="Grigoriev I.V."/>
            <person name="Cande W.Z."/>
            <person name="Fulton C."/>
            <person name="Rokhsar D.S."/>
            <person name="Dawson S.C."/>
        </authorList>
    </citation>
    <scope>NUCLEOTIDE SEQUENCE [LARGE SCALE GENOMIC DNA]</scope>
    <source>
        <strain evidence="3 4">NEG-M</strain>
    </source>
</reference>
<dbReference type="InParanoid" id="D2VIN9"/>
<gene>
    <name evidence="3" type="ORF">NAEGRDRAFT_68744</name>
</gene>
<dbReference type="RefSeq" id="XP_002676129.1">
    <property type="nucleotide sequence ID" value="XM_002676083.1"/>
</dbReference>
<dbReference type="OrthoDB" id="10448255at2759"/>
<name>D2VIN9_NAEGR</name>
<feature type="region of interest" description="Disordered" evidence="2">
    <location>
        <begin position="272"/>
        <end position="324"/>
    </location>
</feature>
<organism evidence="4">
    <name type="scientific">Naegleria gruberi</name>
    <name type="common">Amoeba</name>
    <dbReference type="NCBI Taxonomy" id="5762"/>
    <lineage>
        <taxon>Eukaryota</taxon>
        <taxon>Discoba</taxon>
        <taxon>Heterolobosea</taxon>
        <taxon>Tetramitia</taxon>
        <taxon>Eutetramitia</taxon>
        <taxon>Vahlkampfiidae</taxon>
        <taxon>Naegleria</taxon>
    </lineage>
</organism>
<accession>D2VIN9</accession>
<dbReference type="AlphaFoldDB" id="D2VIN9"/>
<feature type="region of interest" description="Disordered" evidence="2">
    <location>
        <begin position="26"/>
        <end position="63"/>
    </location>
</feature>
<feature type="compositionally biased region" description="Basic and acidic residues" evidence="2">
    <location>
        <begin position="311"/>
        <end position="323"/>
    </location>
</feature>
<keyword evidence="4" id="KW-1185">Reference proteome</keyword>
<dbReference type="Proteomes" id="UP000006671">
    <property type="component" value="Unassembled WGS sequence"/>
</dbReference>
<evidence type="ECO:0000313" key="4">
    <source>
        <dbReference type="Proteomes" id="UP000006671"/>
    </source>
</evidence>
<dbReference type="KEGG" id="ngr:NAEGRDRAFT_68744"/>
<keyword evidence="1" id="KW-0175">Coiled coil</keyword>
<feature type="compositionally biased region" description="Basic and acidic residues" evidence="2">
    <location>
        <begin position="31"/>
        <end position="42"/>
    </location>
</feature>
<feature type="coiled-coil region" evidence="1">
    <location>
        <begin position="166"/>
        <end position="193"/>
    </location>
</feature>
<proteinExistence type="predicted"/>
<evidence type="ECO:0000256" key="1">
    <source>
        <dbReference type="SAM" id="Coils"/>
    </source>
</evidence>
<dbReference type="VEuPathDB" id="AmoebaDB:NAEGRDRAFT_68744"/>
<evidence type="ECO:0000256" key="2">
    <source>
        <dbReference type="SAM" id="MobiDB-lite"/>
    </source>
</evidence>